<feature type="transmembrane region" description="Helical" evidence="13">
    <location>
        <begin position="98"/>
        <end position="116"/>
    </location>
</feature>
<dbReference type="GO" id="GO:0016020">
    <property type="term" value="C:membrane"/>
    <property type="evidence" value="ECO:0007669"/>
    <property type="project" value="UniProtKB-SubCell"/>
</dbReference>
<dbReference type="AlphaFoldDB" id="A4GJG2"/>
<protein>
    <submittedName>
        <fullName evidence="15">Pop proteorhodopsin</fullName>
    </submittedName>
</protein>
<feature type="signal peptide" evidence="14">
    <location>
        <begin position="1"/>
        <end position="17"/>
    </location>
</feature>
<comment type="subcellular location">
    <subcellularLocation>
        <location evidence="1">Membrane</location>
        <topology evidence="1">Multi-pass membrane protein</topology>
    </subcellularLocation>
</comment>
<dbReference type="SMART" id="SM01021">
    <property type="entry name" value="Bac_rhodopsin"/>
    <property type="match status" value="1"/>
</dbReference>
<evidence type="ECO:0000256" key="2">
    <source>
        <dbReference type="ARBA" id="ARBA00008130"/>
    </source>
</evidence>
<dbReference type="GO" id="GO:0007602">
    <property type="term" value="P:phototransduction"/>
    <property type="evidence" value="ECO:0007669"/>
    <property type="project" value="UniProtKB-KW"/>
</dbReference>
<dbReference type="PIRSF" id="PIRSF038142">
    <property type="entry name" value="Rhodopsin_bac_prd"/>
    <property type="match status" value="1"/>
</dbReference>
<keyword evidence="4" id="KW-0716">Sensory transduction</keyword>
<dbReference type="Gene3D" id="1.20.1070.10">
    <property type="entry name" value="Rhodopsin 7-helix transmembrane proteins"/>
    <property type="match status" value="1"/>
</dbReference>
<dbReference type="EMBL" id="EF107100">
    <property type="protein sequence ID" value="ABL97257.1"/>
    <property type="molecule type" value="Genomic_DNA"/>
</dbReference>
<feature type="transmembrane region" description="Helical" evidence="13">
    <location>
        <begin position="188"/>
        <end position="210"/>
    </location>
</feature>
<keyword evidence="8 12" id="KW-0157">Chromophore</keyword>
<dbReference type="CDD" id="cd15242">
    <property type="entry name" value="7tm_Proteorhodopsin"/>
    <property type="match status" value="1"/>
</dbReference>
<feature type="site" description="Responsible for spectral tuning" evidence="11">
    <location>
        <position position="105"/>
    </location>
</feature>
<keyword evidence="14" id="KW-0732">Signal</keyword>
<evidence type="ECO:0000256" key="3">
    <source>
        <dbReference type="ARBA" id="ARBA00022543"/>
    </source>
</evidence>
<evidence type="ECO:0000256" key="8">
    <source>
        <dbReference type="ARBA" id="ARBA00022991"/>
    </source>
</evidence>
<keyword evidence="6 12" id="KW-0681">Retinal protein</keyword>
<feature type="site" description="Primary proton acceptor" evidence="11">
    <location>
        <position position="97"/>
    </location>
</feature>
<keyword evidence="9 13" id="KW-0472">Membrane</keyword>
<comment type="PTM">
    <text evidence="12">Contains one covalently linked retinal chromophore.</text>
</comment>
<dbReference type="SUPFAM" id="SSF81321">
    <property type="entry name" value="Family A G protein-coupled receptor-like"/>
    <property type="match status" value="1"/>
</dbReference>
<reference evidence="15" key="1">
    <citation type="journal article" date="2007" name="Environ. Microbiol.">
        <title>Proteorhodopsin photosystem gene clusters exhibit co-evolutionary trends and shared ancestry among diverse marine microbial phyla.</title>
        <authorList>
            <person name="McCarren J."/>
            <person name="Delong E.F."/>
        </authorList>
    </citation>
    <scope>NUCLEOTIDE SEQUENCE</scope>
</reference>
<feature type="transmembrane region" description="Helical" evidence="13">
    <location>
        <begin position="147"/>
        <end position="167"/>
    </location>
</feature>
<feature type="chain" id="PRO_5002669368" evidence="14">
    <location>
        <begin position="18"/>
        <end position="249"/>
    </location>
</feature>
<evidence type="ECO:0000256" key="14">
    <source>
        <dbReference type="SAM" id="SignalP"/>
    </source>
</evidence>
<feature type="transmembrane region" description="Helical" evidence="13">
    <location>
        <begin position="33"/>
        <end position="49"/>
    </location>
</feature>
<dbReference type="GO" id="GO:0009881">
    <property type="term" value="F:photoreceptor activity"/>
    <property type="evidence" value="ECO:0007669"/>
    <property type="project" value="UniProtKB-KW"/>
</dbReference>
<organism evidence="15">
    <name type="scientific">uncultured marine bacterium EB0_50A10</name>
    <dbReference type="NCBI Taxonomy" id="415440"/>
    <lineage>
        <taxon>Bacteria</taxon>
        <taxon>environmental samples</taxon>
    </lineage>
</organism>
<keyword evidence="5 13" id="KW-0812">Transmembrane</keyword>
<gene>
    <name evidence="15" type="ORF">MBMO_EB0-50A10.0021</name>
</gene>
<evidence type="ECO:0000256" key="12">
    <source>
        <dbReference type="PIRSR" id="PIRSR038142-50"/>
    </source>
</evidence>
<keyword evidence="10" id="KW-0675">Receptor</keyword>
<dbReference type="InterPro" id="IPR017402">
    <property type="entry name" value="Proteorhodopsin"/>
</dbReference>
<evidence type="ECO:0000256" key="4">
    <source>
        <dbReference type="ARBA" id="ARBA00022606"/>
    </source>
</evidence>
<accession>A4GJG2</accession>
<feature type="site" description="Primary proton donor" evidence="11">
    <location>
        <position position="108"/>
    </location>
</feature>
<dbReference type="InterPro" id="IPR018229">
    <property type="entry name" value="Rhodopsin_retinal_BS"/>
</dbReference>
<name>A4GJG2_9BACT</name>
<comment type="similarity">
    <text evidence="2">Belongs to the archaeal/bacterial/fungal opsin family.</text>
</comment>
<dbReference type="GO" id="GO:0010461">
    <property type="term" value="F:light-activated monoatomic ion channel activity"/>
    <property type="evidence" value="ECO:0007669"/>
    <property type="project" value="InterPro"/>
</dbReference>
<feature type="transmembrane region" description="Helical" evidence="13">
    <location>
        <begin position="61"/>
        <end position="78"/>
    </location>
</feature>
<evidence type="ECO:0000256" key="13">
    <source>
        <dbReference type="SAM" id="Phobius"/>
    </source>
</evidence>
<evidence type="ECO:0000256" key="6">
    <source>
        <dbReference type="ARBA" id="ARBA00022925"/>
    </source>
</evidence>
<dbReference type="InterPro" id="IPR001425">
    <property type="entry name" value="Arc/bac/fun_rhodopsins"/>
</dbReference>
<evidence type="ECO:0000256" key="1">
    <source>
        <dbReference type="ARBA" id="ARBA00004141"/>
    </source>
</evidence>
<feature type="modified residue" description="N6-(retinylidene)lysine" evidence="12">
    <location>
        <position position="232"/>
    </location>
</feature>
<dbReference type="PROSITE" id="PS00950">
    <property type="entry name" value="BACTERIAL_OPSIN_1"/>
    <property type="match status" value="1"/>
</dbReference>
<evidence type="ECO:0000256" key="11">
    <source>
        <dbReference type="PIRSR" id="PIRSR038142-1"/>
    </source>
</evidence>
<evidence type="ECO:0000256" key="5">
    <source>
        <dbReference type="ARBA" id="ARBA00022692"/>
    </source>
</evidence>
<evidence type="ECO:0000313" key="15">
    <source>
        <dbReference type="EMBL" id="ABL97257.1"/>
    </source>
</evidence>
<feature type="transmembrane region" description="Helical" evidence="13">
    <location>
        <begin position="222"/>
        <end position="244"/>
    </location>
</feature>
<proteinExistence type="inferred from homology"/>
<evidence type="ECO:0000256" key="7">
    <source>
        <dbReference type="ARBA" id="ARBA00022989"/>
    </source>
</evidence>
<dbReference type="Pfam" id="PF01036">
    <property type="entry name" value="Bac_rhodopsin"/>
    <property type="match status" value="1"/>
</dbReference>
<evidence type="ECO:0000256" key="9">
    <source>
        <dbReference type="ARBA" id="ARBA00023136"/>
    </source>
</evidence>
<keyword evidence="3" id="KW-0600">Photoreceptor protein</keyword>
<sequence>MKFLLMLGGVIALPSFAASGGDLDSSDLTGVSFWLVTAALLAATVFFFVERDQVSAKWKTSLTVSGLVTGIAFWHYLYMRGVWIETGETPTVFRYIDWLLTVPLLMVEFYLILAACTNVAGSLFKKLLGGSLVMLIAGYMGESGSLPVLPAFIVGCLAWFYMIYELYAGEGKAAVTTASPAVMSAYNTMMLIIVVGWAIYPAGYAAGYLMGGDGVYAQNLNVIYNLADFVNKILFGLVIWHVAVKESAH</sequence>
<keyword evidence="7 13" id="KW-1133">Transmembrane helix</keyword>
<evidence type="ECO:0000256" key="10">
    <source>
        <dbReference type="ARBA" id="ARBA00023170"/>
    </source>
</evidence>